<accession>A0A1W2DA75</accession>
<dbReference type="AlphaFoldDB" id="A0A1W2DA75"/>
<proteinExistence type="predicted"/>
<keyword evidence="3" id="KW-1185">Reference proteome</keyword>
<evidence type="ECO:0000259" key="1">
    <source>
        <dbReference type="Pfam" id="PF13588"/>
    </source>
</evidence>
<evidence type="ECO:0000313" key="2">
    <source>
        <dbReference type="EMBL" id="SMC94401.1"/>
    </source>
</evidence>
<name>A0A1W2DA75_9BACT</name>
<protein>
    <submittedName>
        <fullName evidence="2">Type I restriction enzyme R protein N terminus (HSDR_N)</fullName>
    </submittedName>
</protein>
<dbReference type="OrthoDB" id="5430956at2"/>
<dbReference type="RefSeq" id="WP_084070140.1">
    <property type="nucleotide sequence ID" value="NZ_FWXY01000016.1"/>
</dbReference>
<dbReference type="Proteomes" id="UP000192418">
    <property type="component" value="Unassembled WGS sequence"/>
</dbReference>
<feature type="domain" description="Type I restriction enzyme R protein N-terminal" evidence="1">
    <location>
        <begin position="20"/>
        <end position="130"/>
    </location>
</feature>
<sequence length="175" mass="19998">MEDILIDYVTGKPVPNVGPEGSRQLFEKILVETKGFSKKEIRVDEPITVMFQNQTYESTLDLVVFCDERPFMAVRCIAGSLGSYEREILAGARLIYDHQIPFSVATNGKDALVRNVITGKPHGEGMDTVPTREWAKEQIKEMKKIPFPEGKKEREMILFRSYNMEKYENECDGLT</sequence>
<gene>
    <name evidence="2" type="ORF">SAMN02746065_11655</name>
</gene>
<evidence type="ECO:0000313" key="3">
    <source>
        <dbReference type="Proteomes" id="UP000192418"/>
    </source>
</evidence>
<dbReference type="InterPro" id="IPR029464">
    <property type="entry name" value="HSDR_N"/>
</dbReference>
<reference evidence="2 3" key="1">
    <citation type="submission" date="2017-04" db="EMBL/GenBank/DDBJ databases">
        <authorList>
            <person name="Afonso C.L."/>
            <person name="Miller P.J."/>
            <person name="Scott M.A."/>
            <person name="Spackman E."/>
            <person name="Goraichik I."/>
            <person name="Dimitrov K.M."/>
            <person name="Suarez D.L."/>
            <person name="Swayne D.E."/>
        </authorList>
    </citation>
    <scope>NUCLEOTIDE SEQUENCE [LARGE SCALE GENOMIC DNA]</scope>
    <source>
        <strain evidence="2 3">DSM 3385</strain>
    </source>
</reference>
<dbReference type="STRING" id="1121400.SAMN02746065_11655"/>
<dbReference type="Pfam" id="PF13588">
    <property type="entry name" value="HSDR_N_2"/>
    <property type="match status" value="1"/>
</dbReference>
<organism evidence="2 3">
    <name type="scientific">Desulfocicer vacuolatum DSM 3385</name>
    <dbReference type="NCBI Taxonomy" id="1121400"/>
    <lineage>
        <taxon>Bacteria</taxon>
        <taxon>Pseudomonadati</taxon>
        <taxon>Thermodesulfobacteriota</taxon>
        <taxon>Desulfobacteria</taxon>
        <taxon>Desulfobacterales</taxon>
        <taxon>Desulfobacteraceae</taxon>
        <taxon>Desulfocicer</taxon>
    </lineage>
</organism>
<dbReference type="EMBL" id="FWXY01000016">
    <property type="protein sequence ID" value="SMC94401.1"/>
    <property type="molecule type" value="Genomic_DNA"/>
</dbReference>